<dbReference type="InterPro" id="IPR049468">
    <property type="entry name" value="Restrct_endonuc-II-like_dom"/>
</dbReference>
<evidence type="ECO:0000256" key="1">
    <source>
        <dbReference type="SAM" id="Phobius"/>
    </source>
</evidence>
<keyword evidence="3" id="KW-0614">Plasmid</keyword>
<dbReference type="KEGG" id="bwh:A9C19_20710"/>
<sequence>MLELIGLVVFVLIFVIMPIFYTVDHIRNPEFADVSKVDIQRLKCESPIENRLYSALTTRGYYVATQVPCGKYRIDLALPHHNLAIECDGKKYHSTPAQKAHDRRKNIYLRKNGWKVLRFSGKQINGNMKRVLKIIEDTINTD</sequence>
<dbReference type="InterPro" id="IPR011335">
    <property type="entry name" value="Restrct_endonuc-II-like"/>
</dbReference>
<feature type="transmembrane region" description="Helical" evidence="1">
    <location>
        <begin position="6"/>
        <end position="23"/>
    </location>
</feature>
<evidence type="ECO:0000313" key="4">
    <source>
        <dbReference type="Proteomes" id="UP000181936"/>
    </source>
</evidence>
<evidence type="ECO:0000313" key="3">
    <source>
        <dbReference type="EMBL" id="APH07220.1"/>
    </source>
</evidence>
<keyword evidence="1" id="KW-0472">Membrane</keyword>
<dbReference type="AlphaFoldDB" id="A0A1L3MY47"/>
<evidence type="ECO:0000259" key="2">
    <source>
        <dbReference type="Pfam" id="PF18741"/>
    </source>
</evidence>
<gene>
    <name evidence="3" type="ORF">A9C19_20710</name>
</gene>
<keyword evidence="1" id="KW-1133">Transmembrane helix</keyword>
<geneLocation type="plasmid" evidence="3">
    <name>unnamed</name>
</geneLocation>
<dbReference type="Proteomes" id="UP000181936">
    <property type="component" value="Plasmid unnamed"/>
</dbReference>
<keyword evidence="1" id="KW-0812">Transmembrane</keyword>
<dbReference type="Pfam" id="PF18741">
    <property type="entry name" value="MTES_1575"/>
    <property type="match status" value="1"/>
</dbReference>
<reference evidence="3 4" key="1">
    <citation type="journal article" date="2016" name="Sci. Rep.">
        <title>Complete genome sequence and transcriptomic analysis of a novel marine strain Bacillus weihaiensis reveals the mechanism of brown algae degradation.</title>
        <authorList>
            <person name="Zhu Y."/>
            <person name="Chen P."/>
            <person name="Bao Y."/>
            <person name="Men Y."/>
            <person name="Zeng Y."/>
            <person name="Yang J."/>
            <person name="Sun J."/>
            <person name="Sun Y."/>
        </authorList>
    </citation>
    <scope>NUCLEOTIDE SEQUENCE [LARGE SCALE GENOMIC DNA]</scope>
    <source>
        <strain evidence="3 4">Alg07</strain>
        <plasmid evidence="4">Plasmid</plasmid>
    </source>
</reference>
<dbReference type="EMBL" id="CP016021">
    <property type="protein sequence ID" value="APH07220.1"/>
    <property type="molecule type" value="Genomic_DNA"/>
</dbReference>
<keyword evidence="4" id="KW-1185">Reference proteome</keyword>
<dbReference type="OrthoDB" id="9757917at2"/>
<accession>A0A1L3MY47</accession>
<proteinExistence type="predicted"/>
<dbReference type="Gene3D" id="3.40.960.10">
    <property type="entry name" value="VSR Endonuclease"/>
    <property type="match status" value="1"/>
</dbReference>
<feature type="domain" description="Restriction endonuclease type II-like" evidence="2">
    <location>
        <begin position="49"/>
        <end position="138"/>
    </location>
</feature>
<protein>
    <recommendedName>
        <fullName evidence="2">Restriction endonuclease type II-like domain-containing protein</fullName>
    </recommendedName>
</protein>
<name>A0A1L3MY47_9BACI</name>
<dbReference type="SUPFAM" id="SSF52980">
    <property type="entry name" value="Restriction endonuclease-like"/>
    <property type="match status" value="1"/>
</dbReference>
<organism evidence="3 4">
    <name type="scientific">Bacillus weihaiensis</name>
    <dbReference type="NCBI Taxonomy" id="1547283"/>
    <lineage>
        <taxon>Bacteria</taxon>
        <taxon>Bacillati</taxon>
        <taxon>Bacillota</taxon>
        <taxon>Bacilli</taxon>
        <taxon>Bacillales</taxon>
        <taxon>Bacillaceae</taxon>
        <taxon>Bacillus</taxon>
    </lineage>
</organism>